<reference evidence="2 3" key="1">
    <citation type="submission" date="2014-02" db="EMBL/GenBank/DDBJ databases">
        <title>Draft genome sequence of Lysinibacillus odysseyi NBRC 100172.</title>
        <authorList>
            <person name="Zhang F."/>
            <person name="Wang G."/>
            <person name="Zhang L."/>
        </authorList>
    </citation>
    <scope>NUCLEOTIDE SEQUENCE [LARGE SCALE GENOMIC DNA]</scope>
    <source>
        <strain evidence="2 3">NBRC 100172</strain>
    </source>
</reference>
<accession>A0A0A3IN67</accession>
<dbReference type="SUPFAM" id="SSF160631">
    <property type="entry name" value="SMI1/KNR4-like"/>
    <property type="match status" value="1"/>
</dbReference>
<feature type="domain" description="Knr4/Smi1-like" evidence="1">
    <location>
        <begin position="19"/>
        <end position="131"/>
    </location>
</feature>
<dbReference type="Gene3D" id="3.40.1580.10">
    <property type="entry name" value="SMI1/KNR4-like"/>
    <property type="match status" value="1"/>
</dbReference>
<dbReference type="RefSeq" id="WP_036154775.1">
    <property type="nucleotide sequence ID" value="NZ_AVCX01000005.1"/>
</dbReference>
<protein>
    <recommendedName>
        <fullName evidence="1">Knr4/Smi1-like domain-containing protein</fullName>
    </recommendedName>
</protein>
<evidence type="ECO:0000313" key="3">
    <source>
        <dbReference type="Proteomes" id="UP000030437"/>
    </source>
</evidence>
<dbReference type="OrthoDB" id="2608740at2"/>
<dbReference type="InterPro" id="IPR018958">
    <property type="entry name" value="Knr4/Smi1-like_dom"/>
</dbReference>
<proteinExistence type="predicted"/>
<sequence length="145" mass="16140">MSIIDEISNLFSIEAKELPATEMEIKELIDFSSIEIPADYIEIVKLATEIEINVKNEMYIRIWGPSDCIEMNEAHYIQKYIPNSLAIGDDEGGNVLIYLEGKGGFGLYMVGFGNLDMVDAVKIAPSLRDLLVNNIGIDEVMSGYV</sequence>
<evidence type="ECO:0000259" key="1">
    <source>
        <dbReference type="Pfam" id="PF09346"/>
    </source>
</evidence>
<dbReference type="InterPro" id="IPR037883">
    <property type="entry name" value="Knr4/Smi1-like_sf"/>
</dbReference>
<dbReference type="Proteomes" id="UP000030437">
    <property type="component" value="Unassembled WGS sequence"/>
</dbReference>
<evidence type="ECO:0000313" key="2">
    <source>
        <dbReference type="EMBL" id="KGR84253.1"/>
    </source>
</evidence>
<name>A0A0A3IN67_9BACI</name>
<comment type="caution">
    <text evidence="2">The sequence shown here is derived from an EMBL/GenBank/DDBJ whole genome shotgun (WGS) entry which is preliminary data.</text>
</comment>
<organism evidence="2 3">
    <name type="scientific">Lysinibacillus odysseyi 34hs-1 = NBRC 100172</name>
    <dbReference type="NCBI Taxonomy" id="1220589"/>
    <lineage>
        <taxon>Bacteria</taxon>
        <taxon>Bacillati</taxon>
        <taxon>Bacillota</taxon>
        <taxon>Bacilli</taxon>
        <taxon>Bacillales</taxon>
        <taxon>Bacillaceae</taxon>
        <taxon>Lysinibacillus</taxon>
    </lineage>
</organism>
<dbReference type="eggNOG" id="ENOG5032V8C">
    <property type="taxonomic scope" value="Bacteria"/>
</dbReference>
<dbReference type="EMBL" id="JPVP01000056">
    <property type="protein sequence ID" value="KGR84253.1"/>
    <property type="molecule type" value="Genomic_DNA"/>
</dbReference>
<dbReference type="Pfam" id="PF09346">
    <property type="entry name" value="SMI1_KNR4"/>
    <property type="match status" value="1"/>
</dbReference>
<dbReference type="AlphaFoldDB" id="A0A0A3IN67"/>
<keyword evidence="3" id="KW-1185">Reference proteome</keyword>
<gene>
    <name evidence="2" type="ORF">CD32_11635</name>
</gene>